<dbReference type="Proteomes" id="UP000199103">
    <property type="component" value="Chromosome I"/>
</dbReference>
<dbReference type="OrthoDB" id="5244233at2"/>
<dbReference type="PANTHER" id="PTHR36115">
    <property type="entry name" value="PROLINE-RICH ANTIGEN HOMOLOG-RELATED"/>
    <property type="match status" value="1"/>
</dbReference>
<dbReference type="GO" id="GO:0005886">
    <property type="term" value="C:plasma membrane"/>
    <property type="evidence" value="ECO:0007669"/>
    <property type="project" value="UniProtKB-SubCell"/>
</dbReference>
<feature type="transmembrane region" description="Helical" evidence="7">
    <location>
        <begin position="187"/>
        <end position="205"/>
    </location>
</feature>
<dbReference type="AlphaFoldDB" id="A0A1H1XM84"/>
<evidence type="ECO:0000256" key="6">
    <source>
        <dbReference type="SAM" id="MobiDB-lite"/>
    </source>
</evidence>
<name>A0A1H1XM84_9ACTN</name>
<dbReference type="Pfam" id="PF10708">
    <property type="entry name" value="DUF2510"/>
    <property type="match status" value="1"/>
</dbReference>
<keyword evidence="11" id="KW-1185">Reference proteome</keyword>
<dbReference type="InterPro" id="IPR051791">
    <property type="entry name" value="Pra-immunoreactive"/>
</dbReference>
<evidence type="ECO:0000256" key="1">
    <source>
        <dbReference type="ARBA" id="ARBA00004651"/>
    </source>
</evidence>
<dbReference type="PANTHER" id="PTHR36115:SF4">
    <property type="entry name" value="MEMBRANE PROTEIN"/>
    <property type="match status" value="1"/>
</dbReference>
<organism evidence="10 11">
    <name type="scientific">Microlunatus soli</name>
    <dbReference type="NCBI Taxonomy" id="630515"/>
    <lineage>
        <taxon>Bacteria</taxon>
        <taxon>Bacillati</taxon>
        <taxon>Actinomycetota</taxon>
        <taxon>Actinomycetes</taxon>
        <taxon>Propionibacteriales</taxon>
        <taxon>Propionibacteriaceae</taxon>
        <taxon>Microlunatus</taxon>
    </lineage>
</organism>
<evidence type="ECO:0000259" key="9">
    <source>
        <dbReference type="Pfam" id="PF10708"/>
    </source>
</evidence>
<dbReference type="SUPFAM" id="SSF81995">
    <property type="entry name" value="beta-sandwich domain of Sec23/24"/>
    <property type="match status" value="1"/>
</dbReference>
<evidence type="ECO:0000256" key="5">
    <source>
        <dbReference type="ARBA" id="ARBA00023136"/>
    </source>
</evidence>
<accession>A0A1H1XM84</accession>
<dbReference type="InterPro" id="IPR010432">
    <property type="entry name" value="RDD"/>
</dbReference>
<reference evidence="10 11" key="1">
    <citation type="submission" date="2016-10" db="EMBL/GenBank/DDBJ databases">
        <authorList>
            <person name="de Groot N.N."/>
        </authorList>
    </citation>
    <scope>NUCLEOTIDE SEQUENCE [LARGE SCALE GENOMIC DNA]</scope>
    <source>
        <strain evidence="10 11">DSM 21800</strain>
    </source>
</reference>
<evidence type="ECO:0000259" key="8">
    <source>
        <dbReference type="Pfam" id="PF06271"/>
    </source>
</evidence>
<evidence type="ECO:0000256" key="4">
    <source>
        <dbReference type="ARBA" id="ARBA00022989"/>
    </source>
</evidence>
<feature type="region of interest" description="Disordered" evidence="6">
    <location>
        <begin position="47"/>
        <end position="107"/>
    </location>
</feature>
<evidence type="ECO:0000256" key="2">
    <source>
        <dbReference type="ARBA" id="ARBA00022475"/>
    </source>
</evidence>
<comment type="subcellular location">
    <subcellularLocation>
        <location evidence="1">Cell membrane</location>
        <topology evidence="1">Multi-pass membrane protein</topology>
    </subcellularLocation>
</comment>
<sequence length="289" mass="31209">MSDIPIGSPPAPPGRHAAPRGWYPDPVDGSRERYWDGWGWSRNTREVAANGPAGAGPTGAPGFQPHGFQQQQGYQQQGYQQQGYQQQGYQQGQPQPLPSYPGAAAQAVAGPQTADGVPLAGWGWRFLSGLIDLIIVSIVGSILALPVSLQSLPAISRYFSQAVADAEAGRMTPTLTAQELFSTNQQILMSAITVVVGLLYFVLLWRFRGATLGQSICGLRVVPDGQGRNTERLPWPQAVIRALVWSVPFTAGTAMLLLFGALNSLFPLWNAKRQAIHDIAAKTQLIKIR</sequence>
<feature type="transmembrane region" description="Helical" evidence="7">
    <location>
        <begin position="238"/>
        <end position="262"/>
    </location>
</feature>
<evidence type="ECO:0000256" key="7">
    <source>
        <dbReference type="SAM" id="Phobius"/>
    </source>
</evidence>
<keyword evidence="2" id="KW-1003">Cell membrane</keyword>
<proteinExistence type="predicted"/>
<keyword evidence="4 7" id="KW-1133">Transmembrane helix</keyword>
<feature type="domain" description="DUF2510" evidence="9">
    <location>
        <begin position="21"/>
        <end position="52"/>
    </location>
</feature>
<keyword evidence="5 7" id="KW-0472">Membrane</keyword>
<dbReference type="STRING" id="630515.SAMN04489812_4128"/>
<protein>
    <submittedName>
        <fullName evidence="10">Uncharacterized membrane protein YckC, RDD family</fullName>
    </submittedName>
</protein>
<evidence type="ECO:0000313" key="11">
    <source>
        <dbReference type="Proteomes" id="UP000199103"/>
    </source>
</evidence>
<evidence type="ECO:0000256" key="3">
    <source>
        <dbReference type="ARBA" id="ARBA00022692"/>
    </source>
</evidence>
<dbReference type="Pfam" id="PF06271">
    <property type="entry name" value="RDD"/>
    <property type="match status" value="1"/>
</dbReference>
<keyword evidence="3 7" id="KW-0812">Transmembrane</keyword>
<feature type="region of interest" description="Disordered" evidence="6">
    <location>
        <begin position="1"/>
        <end position="29"/>
    </location>
</feature>
<feature type="domain" description="RDD" evidence="8">
    <location>
        <begin position="119"/>
        <end position="282"/>
    </location>
</feature>
<dbReference type="InterPro" id="IPR018929">
    <property type="entry name" value="DUF2510"/>
</dbReference>
<dbReference type="RefSeq" id="WP_091527288.1">
    <property type="nucleotide sequence ID" value="NZ_LT629772.1"/>
</dbReference>
<feature type="compositionally biased region" description="Low complexity" evidence="6">
    <location>
        <begin position="60"/>
        <end position="94"/>
    </location>
</feature>
<dbReference type="EMBL" id="LT629772">
    <property type="protein sequence ID" value="SDT09836.1"/>
    <property type="molecule type" value="Genomic_DNA"/>
</dbReference>
<gene>
    <name evidence="10" type="ORF">SAMN04489812_4128</name>
</gene>
<feature type="transmembrane region" description="Helical" evidence="7">
    <location>
        <begin position="130"/>
        <end position="149"/>
    </location>
</feature>
<evidence type="ECO:0000313" key="10">
    <source>
        <dbReference type="EMBL" id="SDT09836.1"/>
    </source>
</evidence>